<dbReference type="InterPro" id="IPR056703">
    <property type="entry name" value="DUF7801"/>
</dbReference>
<protein>
    <recommendedName>
        <fullName evidence="7">Up-regulated during septation protein 1 domain-containing protein</fullName>
    </recommendedName>
</protein>
<dbReference type="InterPro" id="IPR029191">
    <property type="entry name" value="Uds1"/>
</dbReference>
<dbReference type="Proteomes" id="UP000799441">
    <property type="component" value="Unassembled WGS sequence"/>
</dbReference>
<name>A0A9P4QCM3_9PEZI</name>
<proteinExistence type="predicted"/>
<organism evidence="5 6">
    <name type="scientific">Polychaeton citri CBS 116435</name>
    <dbReference type="NCBI Taxonomy" id="1314669"/>
    <lineage>
        <taxon>Eukaryota</taxon>
        <taxon>Fungi</taxon>
        <taxon>Dikarya</taxon>
        <taxon>Ascomycota</taxon>
        <taxon>Pezizomycotina</taxon>
        <taxon>Dothideomycetes</taxon>
        <taxon>Dothideomycetidae</taxon>
        <taxon>Capnodiales</taxon>
        <taxon>Capnodiaceae</taxon>
        <taxon>Polychaeton</taxon>
    </lineage>
</organism>
<feature type="region of interest" description="Disordered" evidence="2">
    <location>
        <begin position="517"/>
        <end position="543"/>
    </location>
</feature>
<dbReference type="Pfam" id="PF15456">
    <property type="entry name" value="Uds1"/>
    <property type="match status" value="1"/>
</dbReference>
<feature type="region of interest" description="Disordered" evidence="2">
    <location>
        <begin position="275"/>
        <end position="296"/>
    </location>
</feature>
<dbReference type="Gene3D" id="1.10.287.160">
    <property type="entry name" value="HR1 repeat"/>
    <property type="match status" value="1"/>
</dbReference>
<dbReference type="Gene3D" id="1.10.287.1490">
    <property type="match status" value="1"/>
</dbReference>
<feature type="coiled-coil region" evidence="1">
    <location>
        <begin position="557"/>
        <end position="584"/>
    </location>
</feature>
<feature type="coiled-coil region" evidence="1">
    <location>
        <begin position="330"/>
        <end position="357"/>
    </location>
</feature>
<keyword evidence="6" id="KW-1185">Reference proteome</keyword>
<evidence type="ECO:0000256" key="2">
    <source>
        <dbReference type="SAM" id="MobiDB-lite"/>
    </source>
</evidence>
<dbReference type="EMBL" id="MU003770">
    <property type="protein sequence ID" value="KAF2724787.1"/>
    <property type="molecule type" value="Genomic_DNA"/>
</dbReference>
<evidence type="ECO:0000256" key="1">
    <source>
        <dbReference type="SAM" id="Coils"/>
    </source>
</evidence>
<feature type="region of interest" description="Disordered" evidence="2">
    <location>
        <begin position="924"/>
        <end position="947"/>
    </location>
</feature>
<sequence length="947" mass="107456">MPRPALKVGSASSKTRWTLAQNTTPLQSPDSPTKKKRESTHPKEAEKMNTNGFNFEYEPTPPQSDEYDALMSPAFERPPLNHAMTMNRLYDDYNDDEQYEPQRGSTRLSLNTGARAQPQSHDAIAQHMLYETALLDTQAYEILKIDEVDALKKEYERLNSRVESTQRKLALESKVKNAAQNLHRLYASKRQSRPDTPQSPISPKKSRSSLLGGRRESNVSMSSDKSLNQAEDELGVSIKKVDELNEALRGLVEKRQDVERRLLRHTAAVLAVQTQTANEQSQLQNGHFTDDDEQSEYSPDAFDGIRDILVGKEAGSLNKLRKKVTTAQLQEEHEHQLESMQGRIEQLNSQLRSIITEANQSRGGQLGPELDVQEQEDAGIRLSQHVDRLADSVRLLNNEQHETQQQHFRAQEDLHEMKNAVEEQLERLNAQMHRTMQLSDTDLGGNLHEPPQITGRGYQTQMQYLEQSLIGLDSLLQHGKEQLLTAKDSGAVSKKADEYENVVTGLWDLLQSDGVSPRPSFDAHRGLDDDNAHLSPRTPSSATFKESFSLPAFNSLVQNLFNRMQSAREQQDILRRQIQQQRELNGKSDAEKDEQLADFQTKLDTLGHEHALLQEEYTKVAAQHAQSESDASHLRAEFMNVENEIDQIKRHAEAKYNEREEMAKALEGHKEARSQMQEHIDSLEEQIAEYEDDHKLSHVETEGRVREMEEKLSEAHAARQEVEARHTTLQSDMGSLETEVVRLTTELTMAKAELDGAYGSRAERAKEAKGAEVETLTAELENLKSEHKILLDEADTLREAAGKNSRIEQLEHELRGMTEDFQELTRESLQLEKEREQLETLIDGLRDRCDNLESQLTDEKVRWLGAKSPLTTAADGSNAGPGGMREMTSTLILRQEFKKMMRETRTEGVKLLRAEQEERRKLESELRRLRQGSGALRKAASSSAQVS</sequence>
<evidence type="ECO:0008006" key="7">
    <source>
        <dbReference type="Google" id="ProtNLM"/>
    </source>
</evidence>
<feature type="region of interest" description="Disordered" evidence="2">
    <location>
        <begin position="185"/>
        <end position="228"/>
    </location>
</feature>
<feature type="domain" description="DUF7801" evidence="4">
    <location>
        <begin position="718"/>
        <end position="865"/>
    </location>
</feature>
<evidence type="ECO:0000313" key="6">
    <source>
        <dbReference type="Proteomes" id="UP000799441"/>
    </source>
</evidence>
<feature type="coiled-coil region" evidence="1">
    <location>
        <begin position="411"/>
        <end position="438"/>
    </location>
</feature>
<feature type="domain" description="Up-regulated during septation protein 1" evidence="3">
    <location>
        <begin position="127"/>
        <end position="272"/>
    </location>
</feature>
<dbReference type="PANTHER" id="PTHR23159:SF31">
    <property type="entry name" value="CENTROSOME-ASSOCIATED PROTEIN CEP250 ISOFORM X1"/>
    <property type="match status" value="1"/>
</dbReference>
<evidence type="ECO:0000259" key="3">
    <source>
        <dbReference type="Pfam" id="PF15456"/>
    </source>
</evidence>
<comment type="caution">
    <text evidence="5">The sequence shown here is derived from an EMBL/GenBank/DDBJ whole genome shotgun (WGS) entry which is preliminary data.</text>
</comment>
<feature type="compositionally biased region" description="Polar residues" evidence="2">
    <location>
        <begin position="218"/>
        <end position="228"/>
    </location>
</feature>
<dbReference type="AlphaFoldDB" id="A0A9P4QCM3"/>
<evidence type="ECO:0000313" key="5">
    <source>
        <dbReference type="EMBL" id="KAF2724787.1"/>
    </source>
</evidence>
<dbReference type="PANTHER" id="PTHR23159">
    <property type="entry name" value="CENTROSOMAL PROTEIN 2"/>
    <property type="match status" value="1"/>
</dbReference>
<feature type="compositionally biased region" description="Basic and acidic residues" evidence="2">
    <location>
        <begin position="521"/>
        <end position="532"/>
    </location>
</feature>
<dbReference type="OrthoDB" id="5569911at2759"/>
<evidence type="ECO:0000259" key="4">
    <source>
        <dbReference type="Pfam" id="PF25078"/>
    </source>
</evidence>
<keyword evidence="1" id="KW-0175">Coiled coil</keyword>
<feature type="compositionally biased region" description="Polar residues" evidence="2">
    <location>
        <begin position="10"/>
        <end position="31"/>
    </location>
</feature>
<reference evidence="5" key="1">
    <citation type="journal article" date="2020" name="Stud. Mycol.">
        <title>101 Dothideomycetes genomes: a test case for predicting lifestyles and emergence of pathogens.</title>
        <authorList>
            <person name="Haridas S."/>
            <person name="Albert R."/>
            <person name="Binder M."/>
            <person name="Bloem J."/>
            <person name="Labutti K."/>
            <person name="Salamov A."/>
            <person name="Andreopoulos B."/>
            <person name="Baker S."/>
            <person name="Barry K."/>
            <person name="Bills G."/>
            <person name="Bluhm B."/>
            <person name="Cannon C."/>
            <person name="Castanera R."/>
            <person name="Culley D."/>
            <person name="Daum C."/>
            <person name="Ezra D."/>
            <person name="Gonzalez J."/>
            <person name="Henrissat B."/>
            <person name="Kuo A."/>
            <person name="Liang C."/>
            <person name="Lipzen A."/>
            <person name="Lutzoni F."/>
            <person name="Magnuson J."/>
            <person name="Mondo S."/>
            <person name="Nolan M."/>
            <person name="Ohm R."/>
            <person name="Pangilinan J."/>
            <person name="Park H.-J."/>
            <person name="Ramirez L."/>
            <person name="Alfaro M."/>
            <person name="Sun H."/>
            <person name="Tritt A."/>
            <person name="Yoshinaga Y."/>
            <person name="Zwiers L.-H."/>
            <person name="Turgeon B."/>
            <person name="Goodwin S."/>
            <person name="Spatafora J."/>
            <person name="Crous P."/>
            <person name="Grigoriev I."/>
        </authorList>
    </citation>
    <scope>NUCLEOTIDE SEQUENCE</scope>
    <source>
        <strain evidence="5">CBS 116435</strain>
    </source>
</reference>
<feature type="compositionally biased region" description="Polar residues" evidence="2">
    <location>
        <begin position="278"/>
        <end position="287"/>
    </location>
</feature>
<feature type="coiled-coil region" evidence="1">
    <location>
        <begin position="631"/>
        <end position="862"/>
    </location>
</feature>
<accession>A0A9P4QCM3</accession>
<gene>
    <name evidence="5" type="ORF">K431DRAFT_240474</name>
</gene>
<dbReference type="Pfam" id="PF25078">
    <property type="entry name" value="DUF7801"/>
    <property type="match status" value="1"/>
</dbReference>
<feature type="region of interest" description="Disordered" evidence="2">
    <location>
        <begin position="1"/>
        <end position="66"/>
    </location>
</feature>